<dbReference type="RefSeq" id="WP_185894921.1">
    <property type="nucleotide sequence ID" value="NZ_CP060028.1"/>
</dbReference>
<evidence type="ECO:0000313" key="2">
    <source>
        <dbReference type="Proteomes" id="UP000515506"/>
    </source>
</evidence>
<evidence type="ECO:0000313" key="1">
    <source>
        <dbReference type="EMBL" id="QND79593.1"/>
    </source>
</evidence>
<protein>
    <submittedName>
        <fullName evidence="1">Uncharacterized protein</fullName>
    </submittedName>
</protein>
<name>A0ABX6R8K0_PSEMX</name>
<organism evidence="1 2">
    <name type="scientific">Pseudoxanthomonas mexicana</name>
    <dbReference type="NCBI Taxonomy" id="128785"/>
    <lineage>
        <taxon>Bacteria</taxon>
        <taxon>Pseudomonadati</taxon>
        <taxon>Pseudomonadota</taxon>
        <taxon>Gammaproteobacteria</taxon>
        <taxon>Lysobacterales</taxon>
        <taxon>Lysobacteraceae</taxon>
        <taxon>Pseudoxanthomonas</taxon>
    </lineage>
</organism>
<dbReference type="EMBL" id="CP060028">
    <property type="protein sequence ID" value="QND79593.1"/>
    <property type="molecule type" value="Genomic_DNA"/>
</dbReference>
<accession>A0ABX6R8K0</accession>
<gene>
    <name evidence="1" type="ORF">H4W19_14765</name>
</gene>
<dbReference type="Proteomes" id="UP000515506">
    <property type="component" value="Chromosome"/>
</dbReference>
<reference evidence="1 2" key="1">
    <citation type="submission" date="2020-08" db="EMBL/GenBank/DDBJ databases">
        <title>Streptomycin resistant and MDR strain, P. mexicana.</title>
        <authorList>
            <person name="Ganesh-kumar S."/>
            <person name="Zhe T."/>
            <person name="Yu Z."/>
            <person name="Min Y."/>
        </authorList>
    </citation>
    <scope>NUCLEOTIDE SEQUENCE [LARGE SCALE GENOMIC DNA]</scope>
    <source>
        <strain evidence="1 2">GTZY</strain>
    </source>
</reference>
<keyword evidence="2" id="KW-1185">Reference proteome</keyword>
<proteinExistence type="predicted"/>
<sequence>MPTLEPVPEAVRLSRKIQPEPFVAVFNLYLDMRTSRLILVEAEYAPSQDVAKILRAEIGKWRFKKSAANSGDVLRVPVVMYGRVENADSLIVEAAD</sequence>